<evidence type="ECO:0000313" key="2">
    <source>
        <dbReference type="Proteomes" id="UP000390335"/>
    </source>
</evidence>
<sequence length="68" mass="7137">MQREILSRARDAKSFLTWVSAFNAHSVPVIGPSRGGRDVILAVGHGHGSIGLTLASHTAQTLNAMLAS</sequence>
<evidence type="ECO:0008006" key="3">
    <source>
        <dbReference type="Google" id="ProtNLM"/>
    </source>
</evidence>
<reference evidence="1 2" key="1">
    <citation type="journal article" date="2020" name="Genome Biol. Evol.">
        <title>Rhizobium dioscoreae sp. nov., a plant growth-promoting bacterium isolated from yam (Dioscorea species).</title>
        <authorList>
            <person name="Ouyabe M."/>
            <person name="Tanaka N."/>
            <person name="Shiwa Y."/>
            <person name="Fujita N."/>
            <person name="Kikuno H."/>
            <person name="Babil P."/>
            <person name="Shiwachi H."/>
        </authorList>
    </citation>
    <scope>NUCLEOTIDE SEQUENCE [LARGE SCALE GENOMIC DNA]</scope>
    <source>
        <strain evidence="1 2">S-93</strain>
    </source>
</reference>
<gene>
    <name evidence="1" type="ORF">RsS93_38480</name>
</gene>
<organism evidence="1 2">
    <name type="scientific">Rhizobium dioscoreae</name>
    <dbReference type="NCBI Taxonomy" id="2653122"/>
    <lineage>
        <taxon>Bacteria</taxon>
        <taxon>Pseudomonadati</taxon>
        <taxon>Pseudomonadota</taxon>
        <taxon>Alphaproteobacteria</taxon>
        <taxon>Hyphomicrobiales</taxon>
        <taxon>Rhizobiaceae</taxon>
        <taxon>Rhizobium/Agrobacterium group</taxon>
        <taxon>Rhizobium</taxon>
    </lineage>
</organism>
<accession>A0ABQ0Z7F8</accession>
<proteinExistence type="predicted"/>
<comment type="caution">
    <text evidence="1">The sequence shown here is derived from an EMBL/GenBank/DDBJ whole genome shotgun (WGS) entry which is preliminary data.</text>
</comment>
<name>A0ABQ0Z7F8_9HYPH</name>
<protein>
    <recommendedName>
        <fullName evidence="3">FAD dependent oxidoreductase domain-containing protein</fullName>
    </recommendedName>
</protein>
<dbReference type="Proteomes" id="UP000390335">
    <property type="component" value="Unassembled WGS sequence"/>
</dbReference>
<keyword evidence="2" id="KW-1185">Reference proteome</keyword>
<dbReference type="EMBL" id="BLAJ01000004">
    <property type="protein sequence ID" value="GES51234.1"/>
    <property type="molecule type" value="Genomic_DNA"/>
</dbReference>
<evidence type="ECO:0000313" key="1">
    <source>
        <dbReference type="EMBL" id="GES51234.1"/>
    </source>
</evidence>